<keyword evidence="3" id="KW-1185">Reference proteome</keyword>
<reference evidence="2 3" key="1">
    <citation type="submission" date="2021-05" db="EMBL/GenBank/DDBJ databases">
        <title>A Polyphasic approach of four new species of the genus Ohtaekwangia: Ohtaekwangia histidinii sp. nov., Ohtaekwangia cretensis sp. nov., Ohtaekwangia indiensis sp. nov., Ohtaekwangia reichenbachii sp. nov. from diverse environment.</title>
        <authorList>
            <person name="Octaviana S."/>
        </authorList>
    </citation>
    <scope>NUCLEOTIDE SEQUENCE [LARGE SCALE GENOMIC DNA]</scope>
    <source>
        <strain evidence="2 3">PWU20</strain>
    </source>
</reference>
<comment type="caution">
    <text evidence="2">The sequence shown here is derived from an EMBL/GenBank/DDBJ whole genome shotgun (WGS) entry which is preliminary data.</text>
</comment>
<evidence type="ECO:0000256" key="1">
    <source>
        <dbReference type="SAM" id="Phobius"/>
    </source>
</evidence>
<accession>A0ABS5VTU4</accession>
<feature type="transmembrane region" description="Helical" evidence="1">
    <location>
        <begin position="64"/>
        <end position="88"/>
    </location>
</feature>
<dbReference type="EMBL" id="JAHESD010000038">
    <property type="protein sequence ID" value="MBT1704751.1"/>
    <property type="molecule type" value="Genomic_DNA"/>
</dbReference>
<keyword evidence="1" id="KW-0812">Transmembrane</keyword>
<name>A0ABS5VTU4_9BACT</name>
<proteinExistence type="predicted"/>
<evidence type="ECO:0000313" key="2">
    <source>
        <dbReference type="EMBL" id="MBT1704751.1"/>
    </source>
</evidence>
<keyword evidence="1" id="KW-0472">Membrane</keyword>
<dbReference type="RefSeq" id="WP_254154707.1">
    <property type="nucleotide sequence ID" value="NZ_JAHESD010000038.1"/>
</dbReference>
<sequence>MLLAASFVCQIAGFYCLYNRSAKAVLPKDCVSAWLQNHALSALLLGITELVLSFWLLKLSIGLAAGVLTGAVALMTIGSLIVILFPLFTRGTDARKS</sequence>
<organism evidence="2 3">
    <name type="scientific">Chryseosolibacter indicus</name>
    <dbReference type="NCBI Taxonomy" id="2782351"/>
    <lineage>
        <taxon>Bacteria</taxon>
        <taxon>Pseudomonadati</taxon>
        <taxon>Bacteroidota</taxon>
        <taxon>Cytophagia</taxon>
        <taxon>Cytophagales</taxon>
        <taxon>Chryseotaleaceae</taxon>
        <taxon>Chryseosolibacter</taxon>
    </lineage>
</organism>
<keyword evidence="1" id="KW-1133">Transmembrane helix</keyword>
<gene>
    <name evidence="2" type="ORF">KK060_15760</name>
</gene>
<protein>
    <submittedName>
        <fullName evidence="2">Uncharacterized protein</fullName>
    </submittedName>
</protein>
<feature type="transmembrane region" description="Helical" evidence="1">
    <location>
        <begin position="38"/>
        <end position="57"/>
    </location>
</feature>
<dbReference type="Proteomes" id="UP000772618">
    <property type="component" value="Unassembled WGS sequence"/>
</dbReference>
<evidence type="ECO:0000313" key="3">
    <source>
        <dbReference type="Proteomes" id="UP000772618"/>
    </source>
</evidence>